<evidence type="ECO:0000256" key="1">
    <source>
        <dbReference type="ARBA" id="ARBA00000085"/>
    </source>
</evidence>
<dbReference type="PRINTS" id="PR00344">
    <property type="entry name" value="BCTRLSENSOR"/>
</dbReference>
<dbReference type="PROSITE" id="PS50109">
    <property type="entry name" value="HIS_KIN"/>
    <property type="match status" value="1"/>
</dbReference>
<dbReference type="PROSITE" id="PS50110">
    <property type="entry name" value="RESPONSE_REGULATORY"/>
    <property type="match status" value="1"/>
</dbReference>
<keyword evidence="10 16" id="KW-1133">Transmembrane helix</keyword>
<keyword evidence="11" id="KW-0902">Two-component regulatory system</keyword>
<dbReference type="CDD" id="cd06225">
    <property type="entry name" value="HAMP"/>
    <property type="match status" value="1"/>
</dbReference>
<dbReference type="SMART" id="SM00448">
    <property type="entry name" value="REC"/>
    <property type="match status" value="1"/>
</dbReference>
<evidence type="ECO:0000256" key="15">
    <source>
        <dbReference type="SAM" id="MobiDB-lite"/>
    </source>
</evidence>
<feature type="region of interest" description="Disordered" evidence="15">
    <location>
        <begin position="317"/>
        <end position="363"/>
    </location>
</feature>
<dbReference type="InterPro" id="IPR003594">
    <property type="entry name" value="HATPase_dom"/>
</dbReference>
<feature type="region of interest" description="Disordered" evidence="15">
    <location>
        <begin position="678"/>
        <end position="703"/>
    </location>
</feature>
<dbReference type="SUPFAM" id="SSF55874">
    <property type="entry name" value="ATPase domain of HSP90 chaperone/DNA topoisomerase II/histidine kinase"/>
    <property type="match status" value="2"/>
</dbReference>
<dbReference type="Proteomes" id="UP000769528">
    <property type="component" value="Unassembled WGS sequence"/>
</dbReference>
<evidence type="ECO:0000259" key="18">
    <source>
        <dbReference type="PROSITE" id="PS50110"/>
    </source>
</evidence>
<keyword evidence="12 16" id="KW-0472">Membrane</keyword>
<dbReference type="InterPro" id="IPR001789">
    <property type="entry name" value="Sig_transdc_resp-reg_receiver"/>
</dbReference>
<dbReference type="SMART" id="SM00387">
    <property type="entry name" value="HATPase_c"/>
    <property type="match status" value="1"/>
</dbReference>
<dbReference type="CDD" id="cd17546">
    <property type="entry name" value="REC_hyHK_CKI1_RcsC-like"/>
    <property type="match status" value="1"/>
</dbReference>
<dbReference type="InterPro" id="IPR036097">
    <property type="entry name" value="HisK_dim/P_sf"/>
</dbReference>
<evidence type="ECO:0000256" key="8">
    <source>
        <dbReference type="ARBA" id="ARBA00022777"/>
    </source>
</evidence>
<dbReference type="InterPro" id="IPR036890">
    <property type="entry name" value="HATPase_C_sf"/>
</dbReference>
<dbReference type="Pfam" id="PF00512">
    <property type="entry name" value="HisKA"/>
    <property type="match status" value="1"/>
</dbReference>
<dbReference type="InterPro" id="IPR011006">
    <property type="entry name" value="CheY-like_superfamily"/>
</dbReference>
<dbReference type="GO" id="GO:0007234">
    <property type="term" value="P:osmosensory signaling via phosphorelay pathway"/>
    <property type="evidence" value="ECO:0007669"/>
    <property type="project" value="UniProtKB-ARBA"/>
</dbReference>
<dbReference type="EC" id="2.7.13.3" evidence="3"/>
<evidence type="ECO:0000256" key="4">
    <source>
        <dbReference type="ARBA" id="ARBA00022553"/>
    </source>
</evidence>
<dbReference type="PANTHER" id="PTHR43047">
    <property type="entry name" value="TWO-COMPONENT HISTIDINE PROTEIN KINASE"/>
    <property type="match status" value="1"/>
</dbReference>
<organism evidence="20 21">
    <name type="scientific">Wickerhamomyces mucosus</name>
    <dbReference type="NCBI Taxonomy" id="1378264"/>
    <lineage>
        <taxon>Eukaryota</taxon>
        <taxon>Fungi</taxon>
        <taxon>Dikarya</taxon>
        <taxon>Ascomycota</taxon>
        <taxon>Saccharomycotina</taxon>
        <taxon>Saccharomycetes</taxon>
        <taxon>Phaffomycetales</taxon>
        <taxon>Wickerhamomycetaceae</taxon>
        <taxon>Wickerhamomyces</taxon>
    </lineage>
</organism>
<feature type="transmembrane region" description="Helical" evidence="16">
    <location>
        <begin position="270"/>
        <end position="297"/>
    </location>
</feature>
<evidence type="ECO:0000259" key="17">
    <source>
        <dbReference type="PROSITE" id="PS50109"/>
    </source>
</evidence>
<comment type="catalytic activity">
    <reaction evidence="1">
        <text>ATP + protein L-histidine = ADP + protein N-phospho-L-histidine.</text>
        <dbReference type="EC" id="2.7.13.3"/>
    </reaction>
</comment>
<dbReference type="InterPro" id="IPR003660">
    <property type="entry name" value="HAMP_dom"/>
</dbReference>
<dbReference type="SUPFAM" id="SSF52172">
    <property type="entry name" value="CheY-like"/>
    <property type="match status" value="1"/>
</dbReference>
<dbReference type="GO" id="GO:0005886">
    <property type="term" value="C:plasma membrane"/>
    <property type="evidence" value="ECO:0007669"/>
    <property type="project" value="UniProtKB-ARBA"/>
</dbReference>
<dbReference type="CDD" id="cd00082">
    <property type="entry name" value="HisKA"/>
    <property type="match status" value="1"/>
</dbReference>
<dbReference type="FunFam" id="3.40.50.2300:FF:000289">
    <property type="entry name" value="Osmosensing histidine protein kinase SLN1"/>
    <property type="match status" value="1"/>
</dbReference>
<dbReference type="OrthoDB" id="60033at2759"/>
<keyword evidence="4 14" id="KW-0597">Phosphoprotein</keyword>
<feature type="compositionally biased region" description="Polar residues" evidence="15">
    <location>
        <begin position="331"/>
        <end position="363"/>
    </location>
</feature>
<dbReference type="Gene3D" id="3.30.565.10">
    <property type="entry name" value="Histidine kinase-like ATPase, C-terminal domain"/>
    <property type="match status" value="1"/>
</dbReference>
<feature type="domain" description="HAMP" evidence="19">
    <location>
        <begin position="393"/>
        <end position="426"/>
    </location>
</feature>
<dbReference type="PANTHER" id="PTHR43047:SF72">
    <property type="entry name" value="OSMOSENSING HISTIDINE PROTEIN KINASE SLN1"/>
    <property type="match status" value="1"/>
</dbReference>
<dbReference type="FunFam" id="1.10.287.130:FF:000004">
    <property type="entry name" value="Ethylene receptor 1"/>
    <property type="match status" value="1"/>
</dbReference>
<evidence type="ECO:0000256" key="13">
    <source>
        <dbReference type="ARBA" id="ARBA00023180"/>
    </source>
</evidence>
<evidence type="ECO:0000256" key="12">
    <source>
        <dbReference type="ARBA" id="ARBA00023136"/>
    </source>
</evidence>
<feature type="modified residue" description="4-aspartylphosphate" evidence="14">
    <location>
        <position position="1013"/>
    </location>
</feature>
<keyword evidence="7" id="KW-0547">Nucleotide-binding</keyword>
<evidence type="ECO:0000259" key="19">
    <source>
        <dbReference type="PROSITE" id="PS50885"/>
    </source>
</evidence>
<dbReference type="PROSITE" id="PS50885">
    <property type="entry name" value="HAMP"/>
    <property type="match status" value="1"/>
</dbReference>
<keyword evidence="13" id="KW-0325">Glycoprotein</keyword>
<dbReference type="GO" id="GO:0005524">
    <property type="term" value="F:ATP binding"/>
    <property type="evidence" value="ECO:0007669"/>
    <property type="project" value="UniProtKB-KW"/>
</dbReference>
<keyword evidence="6 16" id="KW-0812">Transmembrane</keyword>
<proteinExistence type="predicted"/>
<evidence type="ECO:0000256" key="14">
    <source>
        <dbReference type="PROSITE-ProRule" id="PRU00169"/>
    </source>
</evidence>
<reference evidence="20" key="2">
    <citation type="submission" date="2021-01" db="EMBL/GenBank/DDBJ databases">
        <authorList>
            <person name="Schikora-Tamarit M.A."/>
        </authorList>
    </citation>
    <scope>NUCLEOTIDE SEQUENCE</scope>
    <source>
        <strain evidence="20">CBS6341</strain>
    </source>
</reference>
<feature type="compositionally biased region" description="Polar residues" evidence="15">
    <location>
        <begin position="923"/>
        <end position="940"/>
    </location>
</feature>
<feature type="region of interest" description="Disordered" evidence="15">
    <location>
        <begin position="923"/>
        <end position="944"/>
    </location>
</feature>
<dbReference type="InterPro" id="IPR004358">
    <property type="entry name" value="Sig_transdc_His_kin-like_C"/>
</dbReference>
<accession>A0A9P8P697</accession>
<dbReference type="AlphaFoldDB" id="A0A9P8P697"/>
<keyword evidence="21" id="KW-1185">Reference proteome</keyword>
<evidence type="ECO:0000256" key="6">
    <source>
        <dbReference type="ARBA" id="ARBA00022692"/>
    </source>
</evidence>
<keyword evidence="5" id="KW-0808">Transferase</keyword>
<keyword evidence="9" id="KW-0067">ATP-binding</keyword>
<comment type="caution">
    <text evidence="20">The sequence shown here is derived from an EMBL/GenBank/DDBJ whole genome shotgun (WGS) entry which is preliminary data.</text>
</comment>
<dbReference type="SUPFAM" id="SSF47384">
    <property type="entry name" value="Homodimeric domain of signal transducing histidine kinase"/>
    <property type="match status" value="1"/>
</dbReference>
<gene>
    <name evidence="20" type="ORF">WICMUC_005577</name>
</gene>
<dbReference type="Gene3D" id="1.10.287.130">
    <property type="match status" value="1"/>
</dbReference>
<comment type="subcellular location">
    <subcellularLocation>
        <location evidence="2">Membrane</location>
    </subcellularLocation>
</comment>
<dbReference type="InterPro" id="IPR003661">
    <property type="entry name" value="HisK_dim/P_dom"/>
</dbReference>
<dbReference type="GO" id="GO:0000155">
    <property type="term" value="F:phosphorelay sensor kinase activity"/>
    <property type="evidence" value="ECO:0007669"/>
    <property type="project" value="InterPro"/>
</dbReference>
<dbReference type="Pfam" id="PF02518">
    <property type="entry name" value="HATPase_c"/>
    <property type="match status" value="1"/>
</dbReference>
<evidence type="ECO:0000313" key="20">
    <source>
        <dbReference type="EMBL" id="KAH3666593.1"/>
    </source>
</evidence>
<evidence type="ECO:0000313" key="21">
    <source>
        <dbReference type="Proteomes" id="UP000769528"/>
    </source>
</evidence>
<dbReference type="EMBL" id="JAEUBF010001424">
    <property type="protein sequence ID" value="KAH3666593.1"/>
    <property type="molecule type" value="Genomic_DNA"/>
</dbReference>
<evidence type="ECO:0000256" key="5">
    <source>
        <dbReference type="ARBA" id="ARBA00022679"/>
    </source>
</evidence>
<evidence type="ECO:0000256" key="3">
    <source>
        <dbReference type="ARBA" id="ARBA00012438"/>
    </source>
</evidence>
<evidence type="ECO:0000256" key="9">
    <source>
        <dbReference type="ARBA" id="ARBA00022840"/>
    </source>
</evidence>
<protein>
    <recommendedName>
        <fullName evidence="3">histidine kinase</fullName>
        <ecNumber evidence="3">2.7.13.3</ecNumber>
    </recommendedName>
</protein>
<sequence>MKASQIEQNLNILYYQAYWLASRDSIQSSLVTYRAGNTSVSNFQEAGETIRQFLQSTSTYVGSRLYDTHFNTVFTSYQNWSSSYVPSETINQLYPLDYNLSRIVQSHLNNHGILTGPIANITGYVMSMTLPIFTTTSSILYSSSDLVGYMTVVLSASSIQAIVEDETALDDAVVRIMATNVTDKSVTTNTSYNYILYSNPDYDYKTFKIKTSSIATEALVNNQSGYSLKTKDELNDSIAAGFCSVDFSLTRWAAVVEQSRSKFMEPQDRLTKITVISCCAIAAFIVIITFPLAHWAVQPVLRLQKATELIVQGRGLQKNNHKNGSNGGNFSDMNSHLTGSERQSMASVLSDNSPALTENGSVTTGVNRWSNSLSYVPSTGSSPNHYHSTYISNARVPEYSRIFHDELSKLTETFNAMTDELDIQYSQLEDRVKARTKQLETAKIQAESANEAKTVFIANISHELRTPLNGILGMTAIAMAENDHNKIQQSLKLIFRSGELLLHILTELLTFSKNSLKRSKLENSDFNCLDVALQVKSIFGKLAKDQKVNLSITLKPDEIRKMVLFGDSNRIIQVVMNLVSNSLKFTPVDGHVTVVISKLGEYDEAKSKEFDYKQVFVKENEHDEEKVSILQGNSSELHYDDPVLSSDPSPTISDEFDDQKSIVTVSTSSYDENFFQNQFKQSTNEKNVPDAESTNSDDKHSTKSLDEPKVWVFEFVVEDTGPGIDPKLQQSVFDPFVQGDQTLSRQYGGTGLGLSICRQLATMMNGVMELHSTVGVGSKFIFRVPLLQTKEVVNVDQSFYDDEFNMNSRRNRKVKIIEPGEIEQSEVVGEDEEDQRVDEKLDSDINNSTFSEESHTPSPIKEFGQDTEISFSGPKTGNGTGNNTPIIEEETDSYFDRRILQSTGTANKANSIYSVQSAATPGTTLGTVPESTTSNSTGDYFSSKSDDSEKELKILVAEDNIVNQEVIKRMLSLEGLKNISMAANGEEAIDYIKQSLDHTLTVEPVQYDIIFMDVQMPKIDGLQATKLIKELGFKKPIVALTAFADESNVKECVDAGMIGFLSKPIRRSQLKKILREFCPEHFKSQNPEGNNVSSN</sequence>
<evidence type="ECO:0000256" key="2">
    <source>
        <dbReference type="ARBA" id="ARBA00004370"/>
    </source>
</evidence>
<reference evidence="20" key="1">
    <citation type="journal article" date="2021" name="Open Biol.">
        <title>Shared evolutionary footprints suggest mitochondrial oxidative damage underlies multiple complex I losses in fungi.</title>
        <authorList>
            <person name="Schikora-Tamarit M.A."/>
            <person name="Marcet-Houben M."/>
            <person name="Nosek J."/>
            <person name="Gabaldon T."/>
        </authorList>
    </citation>
    <scope>NUCLEOTIDE SEQUENCE</scope>
    <source>
        <strain evidence="20">CBS6341</strain>
    </source>
</reference>
<dbReference type="InterPro" id="IPR005467">
    <property type="entry name" value="His_kinase_dom"/>
</dbReference>
<feature type="region of interest" description="Disordered" evidence="15">
    <location>
        <begin position="846"/>
        <end position="866"/>
    </location>
</feature>
<evidence type="ECO:0000256" key="16">
    <source>
        <dbReference type="SAM" id="Phobius"/>
    </source>
</evidence>
<name>A0A9P8P697_9ASCO</name>
<evidence type="ECO:0000256" key="7">
    <source>
        <dbReference type="ARBA" id="ARBA00022741"/>
    </source>
</evidence>
<keyword evidence="8" id="KW-0418">Kinase</keyword>
<dbReference type="SMART" id="SM00388">
    <property type="entry name" value="HisKA"/>
    <property type="match status" value="1"/>
</dbReference>
<dbReference type="Pfam" id="PF00072">
    <property type="entry name" value="Response_reg"/>
    <property type="match status" value="1"/>
</dbReference>
<feature type="domain" description="Histidine kinase" evidence="17">
    <location>
        <begin position="459"/>
        <end position="788"/>
    </location>
</feature>
<evidence type="ECO:0000256" key="10">
    <source>
        <dbReference type="ARBA" id="ARBA00022989"/>
    </source>
</evidence>
<dbReference type="Gene3D" id="3.40.50.2300">
    <property type="match status" value="1"/>
</dbReference>
<dbReference type="GO" id="GO:0009927">
    <property type="term" value="F:histidine phosphotransfer kinase activity"/>
    <property type="evidence" value="ECO:0007669"/>
    <property type="project" value="TreeGrafter"/>
</dbReference>
<evidence type="ECO:0000256" key="11">
    <source>
        <dbReference type="ARBA" id="ARBA00023012"/>
    </source>
</evidence>
<feature type="domain" description="Response regulatory" evidence="18">
    <location>
        <begin position="953"/>
        <end position="1078"/>
    </location>
</feature>